<reference evidence="8 9" key="1">
    <citation type="journal article" date="2016" name="Nat. Commun.">
        <title>Thousands of microbial genomes shed light on interconnected biogeochemical processes in an aquifer system.</title>
        <authorList>
            <person name="Anantharaman K."/>
            <person name="Brown C.T."/>
            <person name="Hug L.A."/>
            <person name="Sharon I."/>
            <person name="Castelle C.J."/>
            <person name="Probst A.J."/>
            <person name="Thomas B.C."/>
            <person name="Singh A."/>
            <person name="Wilkins M.J."/>
            <person name="Karaoz U."/>
            <person name="Brodie E.L."/>
            <person name="Williams K.H."/>
            <person name="Hubbard S.S."/>
            <person name="Banfield J.F."/>
        </authorList>
    </citation>
    <scope>NUCLEOTIDE SEQUENCE [LARGE SCALE GENOMIC DNA]</scope>
</reference>
<feature type="domain" description="VTT" evidence="7">
    <location>
        <begin position="39"/>
        <end position="164"/>
    </location>
</feature>
<keyword evidence="5 6" id="KW-0472">Membrane</keyword>
<dbReference type="Pfam" id="PF09335">
    <property type="entry name" value="VTT_dom"/>
    <property type="match status" value="1"/>
</dbReference>
<dbReference type="PANTHER" id="PTHR42709">
    <property type="entry name" value="ALKALINE PHOSPHATASE LIKE PROTEIN"/>
    <property type="match status" value="1"/>
</dbReference>
<evidence type="ECO:0000256" key="4">
    <source>
        <dbReference type="ARBA" id="ARBA00022989"/>
    </source>
</evidence>
<evidence type="ECO:0000313" key="9">
    <source>
        <dbReference type="Proteomes" id="UP000178092"/>
    </source>
</evidence>
<proteinExistence type="predicted"/>
<organism evidence="8 9">
    <name type="scientific">Candidatus Wildermuthbacteria bacterium RIFCSPHIGHO2_02_FULL_45_25</name>
    <dbReference type="NCBI Taxonomy" id="1802450"/>
    <lineage>
        <taxon>Bacteria</taxon>
        <taxon>Candidatus Wildermuthiibacteriota</taxon>
    </lineage>
</organism>
<evidence type="ECO:0000256" key="1">
    <source>
        <dbReference type="ARBA" id="ARBA00004651"/>
    </source>
</evidence>
<sequence length="209" mass="23639">MIEHILTLLATFVIQTIESMGYGGIMLLMALESANVPIPSEVIMPFSGYLVSTGVFNLYWAVFWGAVGNLAGSIIGYYIGYIGGRPFLEKYGKFFLITKHDLNLADKWFAKYGNAIAFVSRLLPIVRTFISVPAGIARMNIWKFSLYTFAGSLLWSFALAYIGVKMGENWDSLREYFHTFDWAIAGLIIAGGVWWVWRHIKLLRGENKR</sequence>
<dbReference type="InterPro" id="IPR051311">
    <property type="entry name" value="DedA_domain"/>
</dbReference>
<comment type="caution">
    <text evidence="8">The sequence shown here is derived from an EMBL/GenBank/DDBJ whole genome shotgun (WGS) entry which is preliminary data.</text>
</comment>
<evidence type="ECO:0000256" key="3">
    <source>
        <dbReference type="ARBA" id="ARBA00022692"/>
    </source>
</evidence>
<dbReference type="AlphaFoldDB" id="A0A1G2R4Z4"/>
<protein>
    <submittedName>
        <fullName evidence="8">Alkaline phosphatase</fullName>
    </submittedName>
</protein>
<dbReference type="GO" id="GO:0005886">
    <property type="term" value="C:plasma membrane"/>
    <property type="evidence" value="ECO:0007669"/>
    <property type="project" value="UniProtKB-SubCell"/>
</dbReference>
<evidence type="ECO:0000313" key="8">
    <source>
        <dbReference type="EMBL" id="OHA67896.1"/>
    </source>
</evidence>
<name>A0A1G2R4Z4_9BACT</name>
<comment type="subcellular location">
    <subcellularLocation>
        <location evidence="1">Cell membrane</location>
        <topology evidence="1">Multi-pass membrane protein</topology>
    </subcellularLocation>
</comment>
<feature type="transmembrane region" description="Helical" evidence="6">
    <location>
        <begin position="176"/>
        <end position="197"/>
    </location>
</feature>
<gene>
    <name evidence="8" type="ORF">A3C04_04450</name>
</gene>
<evidence type="ECO:0000256" key="6">
    <source>
        <dbReference type="SAM" id="Phobius"/>
    </source>
</evidence>
<dbReference type="Proteomes" id="UP000178092">
    <property type="component" value="Unassembled WGS sequence"/>
</dbReference>
<accession>A0A1G2R4Z4</accession>
<feature type="transmembrane region" description="Helical" evidence="6">
    <location>
        <begin position="58"/>
        <end position="80"/>
    </location>
</feature>
<dbReference type="InterPro" id="IPR032816">
    <property type="entry name" value="VTT_dom"/>
</dbReference>
<evidence type="ECO:0000256" key="5">
    <source>
        <dbReference type="ARBA" id="ARBA00023136"/>
    </source>
</evidence>
<keyword evidence="2" id="KW-1003">Cell membrane</keyword>
<keyword evidence="3 6" id="KW-0812">Transmembrane</keyword>
<feature type="transmembrane region" description="Helical" evidence="6">
    <location>
        <begin position="144"/>
        <end position="164"/>
    </location>
</feature>
<evidence type="ECO:0000259" key="7">
    <source>
        <dbReference type="Pfam" id="PF09335"/>
    </source>
</evidence>
<dbReference type="PANTHER" id="PTHR42709:SF6">
    <property type="entry name" value="UNDECAPRENYL PHOSPHATE TRANSPORTER A"/>
    <property type="match status" value="1"/>
</dbReference>
<dbReference type="EMBL" id="MHTV01000001">
    <property type="protein sequence ID" value="OHA67896.1"/>
    <property type="molecule type" value="Genomic_DNA"/>
</dbReference>
<evidence type="ECO:0000256" key="2">
    <source>
        <dbReference type="ARBA" id="ARBA00022475"/>
    </source>
</evidence>
<keyword evidence="4 6" id="KW-1133">Transmembrane helix</keyword>